<dbReference type="CDD" id="cd06170">
    <property type="entry name" value="LuxR_C_like"/>
    <property type="match status" value="1"/>
</dbReference>
<evidence type="ECO:0000259" key="1">
    <source>
        <dbReference type="PROSITE" id="PS50043"/>
    </source>
</evidence>
<dbReference type="EMBL" id="AL591985">
    <property type="protein sequence ID" value="CAC49059.1"/>
    <property type="molecule type" value="Genomic_DNA"/>
</dbReference>
<dbReference type="InterPro" id="IPR000792">
    <property type="entry name" value="Tscrpt_reg_LuxR_C"/>
</dbReference>
<dbReference type="KEGG" id="sme:SM_b21080"/>
<dbReference type="GO" id="GO:0006355">
    <property type="term" value="P:regulation of DNA-templated transcription"/>
    <property type="evidence" value="ECO:0007669"/>
    <property type="project" value="InterPro"/>
</dbReference>
<dbReference type="PRINTS" id="PR00038">
    <property type="entry name" value="HTHLUXR"/>
</dbReference>
<name>Q92VP0_RHIME</name>
<keyword evidence="2" id="KW-0614">Plasmid</keyword>
<evidence type="ECO:0000313" key="3">
    <source>
        <dbReference type="Proteomes" id="UP000001976"/>
    </source>
</evidence>
<accession>Q92VP0</accession>
<dbReference type="HOGENOM" id="CLU_000445_90_8_5"/>
<dbReference type="Proteomes" id="UP000001976">
    <property type="component" value="Plasmid pSymB"/>
</dbReference>
<dbReference type="PANTHER" id="PTHR45566:SF1">
    <property type="entry name" value="HTH-TYPE TRANSCRIPTIONAL REGULATOR YHJB-RELATED"/>
    <property type="match status" value="1"/>
</dbReference>
<dbReference type="PROSITE" id="PS00622">
    <property type="entry name" value="HTH_LUXR_1"/>
    <property type="match status" value="1"/>
</dbReference>
<dbReference type="PATRIC" id="fig|266834.11.peg.5587"/>
<dbReference type="PIR" id="C95924">
    <property type="entry name" value="C95924"/>
</dbReference>
<dbReference type="OrthoDB" id="7272316at2"/>
<dbReference type="AlphaFoldDB" id="Q92VP0"/>
<gene>
    <name evidence="2" type="ORF">SM_b21080</name>
</gene>
<dbReference type="SMR" id="Q92VP0"/>
<dbReference type="Gene3D" id="3.40.50.2300">
    <property type="match status" value="1"/>
</dbReference>
<keyword evidence="3" id="KW-1185">Reference proteome</keyword>
<dbReference type="Pfam" id="PF00196">
    <property type="entry name" value="GerE"/>
    <property type="match status" value="1"/>
</dbReference>
<feature type="domain" description="HTH luxR-type" evidence="1">
    <location>
        <begin position="191"/>
        <end position="256"/>
    </location>
</feature>
<reference evidence="2 3" key="1">
    <citation type="journal article" date="2001" name="Proc. Natl. Acad. Sci. U.S.A.">
        <title>The complete sequence of the 1,683-kb pSymB megaplasmid from the N2-fixing endosymbiont Sinorhizobium meliloti.</title>
        <authorList>
            <person name="Finan T.M."/>
            <person name="Weidner S."/>
            <person name="Wong K."/>
            <person name="Buhrmester J."/>
            <person name="Chain P."/>
            <person name="Vorholter F.J."/>
            <person name="Hernandez-Lucas I."/>
            <person name="Becker A."/>
            <person name="Cowie A."/>
            <person name="Gouzy J."/>
            <person name="Golding B."/>
            <person name="Puhler A."/>
        </authorList>
    </citation>
    <scope>NUCLEOTIDE SEQUENCE [LARGE SCALE GENOMIC DNA]</scope>
    <source>
        <strain evidence="2 3">1021</strain>
        <plasmid evidence="3">Plasmid pSymB</plasmid>
    </source>
</reference>
<dbReference type="SMART" id="SM00421">
    <property type="entry name" value="HTH_LUXR"/>
    <property type="match status" value="1"/>
</dbReference>
<dbReference type="PANTHER" id="PTHR45566">
    <property type="entry name" value="HTH-TYPE TRANSCRIPTIONAL REGULATOR YHJB-RELATED"/>
    <property type="match status" value="1"/>
</dbReference>
<sequence>MLWWGCTMHSLTRIHENAALEVHRLSSSRPGKATSETHNNTAAGSALLLLDSRTLDRECLSQCLVLHGMGMQVLAYGSIDEWRKDKELHPPIAAILLNIGGRKAVDTSNAAEISDLVREFDPTPVVLLSDWDELPQILRALECGVRGYIPSSIGFDVCVQAVNLARAGGIFVPASSVLTTRMEMVAGGEVPRPMAGMFTQRQEEVIHALRRGKANKIIAYELNLRESTVKVHIRNIMKKLKATNRTEVAYKLSDMFVVEGGAGDKPGLPQPRSC</sequence>
<dbReference type="InterPro" id="IPR011006">
    <property type="entry name" value="CheY-like_superfamily"/>
</dbReference>
<dbReference type="InterPro" id="IPR051015">
    <property type="entry name" value="EvgA-like"/>
</dbReference>
<dbReference type="GO" id="GO:0003677">
    <property type="term" value="F:DNA binding"/>
    <property type="evidence" value="ECO:0007669"/>
    <property type="project" value="InterPro"/>
</dbReference>
<dbReference type="InterPro" id="IPR016032">
    <property type="entry name" value="Sig_transdc_resp-reg_C-effctor"/>
</dbReference>
<geneLocation type="plasmid" evidence="2 3">
    <name>pSymB</name>
</geneLocation>
<dbReference type="EnsemblBacteria" id="CAC49059">
    <property type="protein sequence ID" value="CAC49059"/>
    <property type="gene ID" value="SM_b21080"/>
</dbReference>
<dbReference type="SUPFAM" id="SSF52172">
    <property type="entry name" value="CheY-like"/>
    <property type="match status" value="1"/>
</dbReference>
<reference evidence="3" key="2">
    <citation type="journal article" date="2001" name="Science">
        <title>The composite genome of the legume symbiont Sinorhizobium meliloti.</title>
        <authorList>
            <person name="Galibert F."/>
            <person name="Finan T.M."/>
            <person name="Long S.R."/>
            <person name="Puehler A."/>
            <person name="Abola P."/>
            <person name="Ampe F."/>
            <person name="Barloy-Hubler F."/>
            <person name="Barnett M.J."/>
            <person name="Becker A."/>
            <person name="Boistard P."/>
            <person name="Bothe G."/>
            <person name="Boutry M."/>
            <person name="Bowser L."/>
            <person name="Buhrmester J."/>
            <person name="Cadieu E."/>
            <person name="Capela D."/>
            <person name="Chain P."/>
            <person name="Cowie A."/>
            <person name="Davis R.W."/>
            <person name="Dreano S."/>
            <person name="Federspiel N.A."/>
            <person name="Fisher R.F."/>
            <person name="Gloux S."/>
            <person name="Godrie T."/>
            <person name="Goffeau A."/>
            <person name="Golding B."/>
            <person name="Gouzy J."/>
            <person name="Gurjal M."/>
            <person name="Hernandez-Lucas I."/>
            <person name="Hong A."/>
            <person name="Huizar L."/>
            <person name="Hyman R.W."/>
            <person name="Jones T."/>
            <person name="Kahn D."/>
            <person name="Kahn M.L."/>
            <person name="Kalman S."/>
            <person name="Keating D.H."/>
            <person name="Kiss E."/>
            <person name="Komp C."/>
            <person name="Lelaure V."/>
            <person name="Masuy D."/>
            <person name="Palm C."/>
            <person name="Peck M.C."/>
            <person name="Pohl T.M."/>
            <person name="Portetelle D."/>
            <person name="Purnelle B."/>
            <person name="Ramsperger U."/>
            <person name="Surzycki R."/>
            <person name="Thebault P."/>
            <person name="Vandenbol M."/>
            <person name="Vorhoelter F.J."/>
            <person name="Weidner S."/>
            <person name="Wells D.H."/>
            <person name="Wong K."/>
            <person name="Yeh K.-C."/>
            <person name="Batut J."/>
        </authorList>
    </citation>
    <scope>NUCLEOTIDE SEQUENCE [LARGE SCALE GENOMIC DNA]</scope>
    <source>
        <strain evidence="3">1021</strain>
        <plasmid evidence="3">Plasmid pSymB</plasmid>
    </source>
</reference>
<organism evidence="2 3">
    <name type="scientific">Rhizobium meliloti (strain 1021)</name>
    <name type="common">Ensifer meliloti</name>
    <name type="synonym">Sinorhizobium meliloti</name>
    <dbReference type="NCBI Taxonomy" id="266834"/>
    <lineage>
        <taxon>Bacteria</taxon>
        <taxon>Pseudomonadati</taxon>
        <taxon>Pseudomonadota</taxon>
        <taxon>Alphaproteobacteria</taxon>
        <taxon>Hyphomicrobiales</taxon>
        <taxon>Rhizobiaceae</taxon>
        <taxon>Sinorhizobium/Ensifer group</taxon>
        <taxon>Sinorhizobium</taxon>
    </lineage>
</organism>
<evidence type="ECO:0000313" key="2">
    <source>
        <dbReference type="EMBL" id="CAC49059.1"/>
    </source>
</evidence>
<protein>
    <submittedName>
        <fullName evidence="2">Response regulator protein</fullName>
    </submittedName>
</protein>
<dbReference type="SUPFAM" id="SSF46894">
    <property type="entry name" value="C-terminal effector domain of the bipartite response regulators"/>
    <property type="match status" value="1"/>
</dbReference>
<proteinExistence type="predicted"/>
<dbReference type="eggNOG" id="COG2197">
    <property type="taxonomic scope" value="Bacteria"/>
</dbReference>
<dbReference type="PROSITE" id="PS50043">
    <property type="entry name" value="HTH_LUXR_2"/>
    <property type="match status" value="1"/>
</dbReference>